<keyword evidence="3" id="KW-0597">Phosphoprotein</keyword>
<evidence type="ECO:0000313" key="12">
    <source>
        <dbReference type="EMBL" id="OAB87217.1"/>
    </source>
</evidence>
<evidence type="ECO:0000256" key="2">
    <source>
        <dbReference type="ARBA" id="ARBA00012438"/>
    </source>
</evidence>
<feature type="domain" description="Histidine kinase/HSP90-like ATPase" evidence="10">
    <location>
        <begin position="317"/>
        <end position="407"/>
    </location>
</feature>
<reference evidence="12 13" key="1">
    <citation type="submission" date="2016-01" db="EMBL/GenBank/DDBJ databases">
        <title>Janibacter melonis strain CD11_4 genome sequencing and assembly.</title>
        <authorList>
            <person name="Nair G.R."/>
            <person name="Kaur G."/>
            <person name="Chander A.M."/>
            <person name="Mayilraj S."/>
        </authorList>
    </citation>
    <scope>NUCLEOTIDE SEQUENCE [LARGE SCALE GENOMIC DNA]</scope>
    <source>
        <strain evidence="12 13">CD11-4</strain>
    </source>
</reference>
<dbReference type="RefSeq" id="WP_068276243.1">
    <property type="nucleotide sequence ID" value="NZ_LQZG01000003.1"/>
</dbReference>
<dbReference type="Gene3D" id="3.30.565.10">
    <property type="entry name" value="Histidine kinase-like ATPase, C-terminal domain"/>
    <property type="match status" value="1"/>
</dbReference>
<keyword evidence="13" id="KW-1185">Reference proteome</keyword>
<dbReference type="GO" id="GO:0000155">
    <property type="term" value="F:phosphorelay sensor kinase activity"/>
    <property type="evidence" value="ECO:0007669"/>
    <property type="project" value="InterPro"/>
</dbReference>
<dbReference type="Proteomes" id="UP000076976">
    <property type="component" value="Unassembled WGS sequence"/>
</dbReference>
<sequence>MPRPAPVQQPRISWWGHTWRLAVVGITSLVLFAIQVSELGRTLPDGTWTWDPANDARLWVDLVVGLVTAPLVLFRRRWPVAVALVLSVVSVFSTVAAGPAMLALMSLATRRRWREVAVVLVPTGLATFVFEAFFSSTELGMPLLVYVALSLVITALFVAIGYYIGARRELVGSLLARAEAAERAQHAREEQARTGERNRIAREMHDVLAHRISVVTMHAGALASRTDLTPDQVRDAARVIEDGSRAAMRDLRSVLGVLRDGDPGVGAAEKEPPQPTLAVLDALVADAREHGPVDLVLPLGGRAHDDPLVAQVPEEVSRAAYRVVQEGLTNVRKHAPGAPTVARVDVTPGEDVLVSVVNIAPASPPPSGTPSGLGLLGIRERAELLGGSARAGARPGGGFALEVRLPWPA</sequence>
<evidence type="ECO:0000256" key="4">
    <source>
        <dbReference type="ARBA" id="ARBA00022679"/>
    </source>
</evidence>
<accession>A0A176QC26</accession>
<dbReference type="EMBL" id="LQZG01000003">
    <property type="protein sequence ID" value="OAB87217.1"/>
    <property type="molecule type" value="Genomic_DNA"/>
</dbReference>
<dbReference type="STRING" id="262209.AWH69_12795"/>
<dbReference type="CDD" id="cd16917">
    <property type="entry name" value="HATPase_UhpB-NarQ-NarX-like"/>
    <property type="match status" value="1"/>
</dbReference>
<dbReference type="GO" id="GO:0046983">
    <property type="term" value="F:protein dimerization activity"/>
    <property type="evidence" value="ECO:0007669"/>
    <property type="project" value="InterPro"/>
</dbReference>
<feature type="transmembrane region" description="Helical" evidence="9">
    <location>
        <begin position="143"/>
        <end position="164"/>
    </location>
</feature>
<name>A0A176QC26_9MICO</name>
<feature type="transmembrane region" description="Helical" evidence="9">
    <location>
        <begin position="81"/>
        <end position="104"/>
    </location>
</feature>
<dbReference type="Pfam" id="PF02518">
    <property type="entry name" value="HATPase_c"/>
    <property type="match status" value="1"/>
</dbReference>
<dbReference type="Gene3D" id="1.20.5.1930">
    <property type="match status" value="1"/>
</dbReference>
<keyword evidence="7" id="KW-0067">ATP-binding</keyword>
<dbReference type="EC" id="2.7.13.3" evidence="2"/>
<keyword evidence="9" id="KW-0812">Transmembrane</keyword>
<evidence type="ECO:0000256" key="5">
    <source>
        <dbReference type="ARBA" id="ARBA00022741"/>
    </source>
</evidence>
<proteinExistence type="predicted"/>
<keyword evidence="4" id="KW-0808">Transferase</keyword>
<dbReference type="GO" id="GO:0016020">
    <property type="term" value="C:membrane"/>
    <property type="evidence" value="ECO:0007669"/>
    <property type="project" value="InterPro"/>
</dbReference>
<evidence type="ECO:0000256" key="7">
    <source>
        <dbReference type="ARBA" id="ARBA00022840"/>
    </source>
</evidence>
<feature type="transmembrane region" description="Helical" evidence="9">
    <location>
        <begin position="56"/>
        <end position="74"/>
    </location>
</feature>
<dbReference type="PANTHER" id="PTHR24421:SF10">
    <property type="entry name" value="NITRATE_NITRITE SENSOR PROTEIN NARQ"/>
    <property type="match status" value="1"/>
</dbReference>
<dbReference type="SUPFAM" id="SSF81324">
    <property type="entry name" value="Voltage-gated potassium channels"/>
    <property type="match status" value="1"/>
</dbReference>
<evidence type="ECO:0000256" key="1">
    <source>
        <dbReference type="ARBA" id="ARBA00000085"/>
    </source>
</evidence>
<dbReference type="PANTHER" id="PTHR24421">
    <property type="entry name" value="NITRATE/NITRITE SENSOR PROTEIN NARX-RELATED"/>
    <property type="match status" value="1"/>
</dbReference>
<evidence type="ECO:0000259" key="10">
    <source>
        <dbReference type="Pfam" id="PF02518"/>
    </source>
</evidence>
<keyword evidence="9" id="KW-0472">Membrane</keyword>
<dbReference type="AlphaFoldDB" id="A0A176QC26"/>
<evidence type="ECO:0000256" key="6">
    <source>
        <dbReference type="ARBA" id="ARBA00022777"/>
    </source>
</evidence>
<keyword evidence="9" id="KW-1133">Transmembrane helix</keyword>
<dbReference type="InterPro" id="IPR050482">
    <property type="entry name" value="Sensor_HK_TwoCompSys"/>
</dbReference>
<dbReference type="InterPro" id="IPR036890">
    <property type="entry name" value="HATPase_C_sf"/>
</dbReference>
<dbReference type="InterPro" id="IPR003594">
    <property type="entry name" value="HATPase_dom"/>
</dbReference>
<gene>
    <name evidence="12" type="ORF">AWH69_12795</name>
</gene>
<feature type="transmembrane region" description="Helical" evidence="9">
    <location>
        <begin position="12"/>
        <end position="36"/>
    </location>
</feature>
<keyword evidence="8" id="KW-0902">Two-component regulatory system</keyword>
<evidence type="ECO:0000256" key="9">
    <source>
        <dbReference type="SAM" id="Phobius"/>
    </source>
</evidence>
<evidence type="ECO:0000256" key="3">
    <source>
        <dbReference type="ARBA" id="ARBA00022553"/>
    </source>
</evidence>
<comment type="caution">
    <text evidence="12">The sequence shown here is derived from an EMBL/GenBank/DDBJ whole genome shotgun (WGS) entry which is preliminary data.</text>
</comment>
<feature type="domain" description="Signal transduction histidine kinase subgroup 3 dimerisation and phosphoacceptor" evidence="11">
    <location>
        <begin position="196"/>
        <end position="261"/>
    </location>
</feature>
<dbReference type="SUPFAM" id="SSF55874">
    <property type="entry name" value="ATPase domain of HSP90 chaperone/DNA topoisomerase II/histidine kinase"/>
    <property type="match status" value="1"/>
</dbReference>
<comment type="catalytic activity">
    <reaction evidence="1">
        <text>ATP + protein L-histidine = ADP + protein N-phospho-L-histidine.</text>
        <dbReference type="EC" id="2.7.13.3"/>
    </reaction>
</comment>
<dbReference type="Pfam" id="PF07730">
    <property type="entry name" value="HisKA_3"/>
    <property type="match status" value="1"/>
</dbReference>
<evidence type="ECO:0000256" key="8">
    <source>
        <dbReference type="ARBA" id="ARBA00023012"/>
    </source>
</evidence>
<organism evidence="12 13">
    <name type="scientific">Janibacter melonis</name>
    <dbReference type="NCBI Taxonomy" id="262209"/>
    <lineage>
        <taxon>Bacteria</taxon>
        <taxon>Bacillati</taxon>
        <taxon>Actinomycetota</taxon>
        <taxon>Actinomycetes</taxon>
        <taxon>Micrococcales</taxon>
        <taxon>Intrasporangiaceae</taxon>
        <taxon>Janibacter</taxon>
    </lineage>
</organism>
<evidence type="ECO:0000313" key="13">
    <source>
        <dbReference type="Proteomes" id="UP000076976"/>
    </source>
</evidence>
<protein>
    <recommendedName>
        <fullName evidence="2">histidine kinase</fullName>
        <ecNumber evidence="2">2.7.13.3</ecNumber>
    </recommendedName>
</protein>
<dbReference type="GO" id="GO:0005524">
    <property type="term" value="F:ATP binding"/>
    <property type="evidence" value="ECO:0007669"/>
    <property type="project" value="UniProtKB-KW"/>
</dbReference>
<evidence type="ECO:0000259" key="11">
    <source>
        <dbReference type="Pfam" id="PF07730"/>
    </source>
</evidence>
<dbReference type="InterPro" id="IPR011712">
    <property type="entry name" value="Sig_transdc_His_kin_sub3_dim/P"/>
</dbReference>
<feature type="transmembrane region" description="Helical" evidence="9">
    <location>
        <begin position="116"/>
        <end position="134"/>
    </location>
</feature>
<keyword evidence="6" id="KW-0418">Kinase</keyword>
<keyword evidence="5" id="KW-0547">Nucleotide-binding</keyword>